<evidence type="ECO:0000256" key="8">
    <source>
        <dbReference type="ARBA" id="ARBA00022840"/>
    </source>
</evidence>
<organism evidence="16">
    <name type="scientific">Ignisphaera aggregans</name>
    <dbReference type="NCBI Taxonomy" id="334771"/>
    <lineage>
        <taxon>Archaea</taxon>
        <taxon>Thermoproteota</taxon>
        <taxon>Thermoprotei</taxon>
        <taxon>Desulfurococcales</taxon>
        <taxon>Desulfurococcaceae</taxon>
        <taxon>Ignisphaera</taxon>
    </lineage>
</organism>
<dbReference type="EMBL" id="DTDH01000212">
    <property type="protein sequence ID" value="HGT99252.1"/>
    <property type="molecule type" value="Genomic_DNA"/>
</dbReference>
<accession>A0A7J3N082</accession>
<comment type="caution">
    <text evidence="16">The sequence shown here is derived from an EMBL/GenBank/DDBJ whole genome shotgun (WGS) entry which is preliminary data.</text>
</comment>
<evidence type="ECO:0000256" key="6">
    <source>
        <dbReference type="ARBA" id="ARBA00022741"/>
    </source>
</evidence>
<dbReference type="NCBIfam" id="TIGR00435">
    <property type="entry name" value="cysS"/>
    <property type="match status" value="1"/>
</dbReference>
<feature type="domain" description="tRNA synthetases class I catalytic" evidence="13">
    <location>
        <begin position="17"/>
        <end position="312"/>
    </location>
</feature>
<dbReference type="PANTHER" id="PTHR10890">
    <property type="entry name" value="CYSTEINYL-TRNA SYNTHETASE"/>
    <property type="match status" value="1"/>
</dbReference>
<keyword evidence="10 12" id="KW-0030">Aminoacyl-tRNA synthetase</keyword>
<feature type="binding site" evidence="12">
    <location>
        <position position="233"/>
    </location>
    <ligand>
        <name>Zn(2+)</name>
        <dbReference type="ChEBI" id="CHEBI:29105"/>
    </ligand>
</feature>
<evidence type="ECO:0000256" key="1">
    <source>
        <dbReference type="ARBA" id="ARBA00004496"/>
    </source>
</evidence>
<comment type="subcellular location">
    <subcellularLocation>
        <location evidence="1 12">Cytoplasm</location>
    </subcellularLocation>
</comment>
<evidence type="ECO:0000259" key="13">
    <source>
        <dbReference type="Pfam" id="PF01406"/>
    </source>
</evidence>
<dbReference type="InterPro" id="IPR014729">
    <property type="entry name" value="Rossmann-like_a/b/a_fold"/>
</dbReference>
<feature type="short sequence motif" description="'HIGH' region" evidence="12">
    <location>
        <begin position="31"/>
        <end position="41"/>
    </location>
</feature>
<evidence type="ECO:0000256" key="5">
    <source>
        <dbReference type="ARBA" id="ARBA00022723"/>
    </source>
</evidence>
<keyword evidence="4 12" id="KW-0436">Ligase</keyword>
<evidence type="ECO:0000256" key="2">
    <source>
        <dbReference type="ARBA" id="ARBA00005594"/>
    </source>
</evidence>
<dbReference type="EMBL" id="DTAU01000031">
    <property type="protein sequence ID" value="HFQ78322.1"/>
    <property type="molecule type" value="Genomic_DNA"/>
</dbReference>
<dbReference type="GO" id="GO:0008270">
    <property type="term" value="F:zinc ion binding"/>
    <property type="evidence" value="ECO:0007669"/>
    <property type="project" value="UniProtKB-UniRule"/>
</dbReference>
<reference evidence="16" key="1">
    <citation type="journal article" date="2020" name="mSystems">
        <title>Genome- and Community-Level Interaction Insights into Carbon Utilization and Element Cycling Functions of Hydrothermarchaeota in Hydrothermal Sediment.</title>
        <authorList>
            <person name="Zhou Z."/>
            <person name="Liu Y."/>
            <person name="Xu W."/>
            <person name="Pan J."/>
            <person name="Luo Z.H."/>
            <person name="Li M."/>
        </authorList>
    </citation>
    <scope>NUCLEOTIDE SEQUENCE [LARGE SCALE GENOMIC DNA]</scope>
    <source>
        <strain evidence="15">SpSt-629</strain>
        <strain evidence="16">SpSt-688</strain>
    </source>
</reference>
<dbReference type="PANTHER" id="PTHR10890:SF3">
    <property type="entry name" value="CYSTEINE--TRNA LIGASE, CYTOPLASMIC"/>
    <property type="match status" value="1"/>
</dbReference>
<dbReference type="PRINTS" id="PR00983">
    <property type="entry name" value="TRNASYNTHCYS"/>
</dbReference>
<dbReference type="InterPro" id="IPR032678">
    <property type="entry name" value="tRNA-synt_1_cat_dom"/>
</dbReference>
<dbReference type="InterPro" id="IPR015803">
    <property type="entry name" value="Cys-tRNA-ligase"/>
</dbReference>
<dbReference type="AlphaFoldDB" id="A0A7J3N082"/>
<dbReference type="SUPFAM" id="SSF52374">
    <property type="entry name" value="Nucleotidylyl transferase"/>
    <property type="match status" value="1"/>
</dbReference>
<feature type="short sequence motif" description="'KMSKS' region" evidence="12">
    <location>
        <begin position="266"/>
        <end position="270"/>
    </location>
</feature>
<keyword evidence="3 12" id="KW-0963">Cytoplasm</keyword>
<dbReference type="SUPFAM" id="SSF47323">
    <property type="entry name" value="Anticodon-binding domain of a subclass of class I aminoacyl-tRNA synthetases"/>
    <property type="match status" value="1"/>
</dbReference>
<keyword evidence="8 12" id="KW-0067">ATP-binding</keyword>
<comment type="catalytic activity">
    <reaction evidence="11 12">
        <text>tRNA(Cys) + L-cysteine + ATP = L-cysteinyl-tRNA(Cys) + AMP + diphosphate</text>
        <dbReference type="Rhea" id="RHEA:17773"/>
        <dbReference type="Rhea" id="RHEA-COMP:9661"/>
        <dbReference type="Rhea" id="RHEA-COMP:9679"/>
        <dbReference type="ChEBI" id="CHEBI:30616"/>
        <dbReference type="ChEBI" id="CHEBI:33019"/>
        <dbReference type="ChEBI" id="CHEBI:35235"/>
        <dbReference type="ChEBI" id="CHEBI:78442"/>
        <dbReference type="ChEBI" id="CHEBI:78517"/>
        <dbReference type="ChEBI" id="CHEBI:456215"/>
        <dbReference type="EC" id="6.1.1.16"/>
    </reaction>
</comment>
<evidence type="ECO:0000256" key="7">
    <source>
        <dbReference type="ARBA" id="ARBA00022833"/>
    </source>
</evidence>
<evidence type="ECO:0000259" key="14">
    <source>
        <dbReference type="Pfam" id="PF09190"/>
    </source>
</evidence>
<evidence type="ECO:0000256" key="9">
    <source>
        <dbReference type="ARBA" id="ARBA00022917"/>
    </source>
</evidence>
<sequence length="476" mass="55754">MSITLYNTLTKRIEPLEPLDRYIVKAYFCGPTVYDHTHLGHIRAYLAFDFIKRYIISKGYSFIHVQNITDIDDKIIKRSQDEGTTWNTIAEHYTREYLEVLKALNINVDIHPTVSSHINEIIEFVQKLVDKGYAYVAPSGSVYFDLSVVDDYGKLSGRILSNEWRQEEEYLYEKKHPYDFALWKVSKPGEPWWESPWGRGRPGWHTECAVMSSRYLGPQFDIHGGGQDLVFPHHENEIAMAEAAFGIKPWVRYWIHVGYLTIRGEKMSKSLGNIIYAKEAIDKWGTEVLRLWTFSAHYRKQIEFNEDALNQHREVYKRLVVATESLKKIIRSSNASHKLSDSEINVLRLLEEINMQFHESMSNDFNTPKAMEALNNLITTVFRDIEPKENQALALRAYSILYSIDKVVGVLDKYLGEKIELDIQLVEKLVDLILRIRTELRKRKDYEISDRIREELLKLGIRVFDYKEGSKWVFEK</sequence>
<evidence type="ECO:0000313" key="15">
    <source>
        <dbReference type="EMBL" id="HFQ78322.1"/>
    </source>
</evidence>
<dbReference type="GO" id="GO:0006423">
    <property type="term" value="P:cysteinyl-tRNA aminoacylation"/>
    <property type="evidence" value="ECO:0007669"/>
    <property type="project" value="UniProtKB-UniRule"/>
</dbReference>
<feature type="binding site" evidence="12">
    <location>
        <position position="29"/>
    </location>
    <ligand>
        <name>Zn(2+)</name>
        <dbReference type="ChEBI" id="CHEBI:29105"/>
    </ligand>
</feature>
<protein>
    <recommendedName>
        <fullName evidence="12">Cysteine--tRNA ligase</fullName>
        <ecNumber evidence="12">6.1.1.16</ecNumber>
    </recommendedName>
    <alternativeName>
        <fullName evidence="12">Cysteinyl-tRNA synthetase</fullName>
        <shortName evidence="12">CysRS</shortName>
    </alternativeName>
</protein>
<proteinExistence type="inferred from homology"/>
<dbReference type="Pfam" id="PF01406">
    <property type="entry name" value="tRNA-synt_1e"/>
    <property type="match status" value="1"/>
</dbReference>
<dbReference type="GO" id="GO:0004817">
    <property type="term" value="F:cysteine-tRNA ligase activity"/>
    <property type="evidence" value="ECO:0007669"/>
    <property type="project" value="UniProtKB-UniRule"/>
</dbReference>
<evidence type="ECO:0000256" key="4">
    <source>
        <dbReference type="ARBA" id="ARBA00022598"/>
    </source>
</evidence>
<evidence type="ECO:0000313" key="16">
    <source>
        <dbReference type="EMBL" id="HGT99252.1"/>
    </source>
</evidence>
<name>A0A7J3N082_9CREN</name>
<dbReference type="InterPro" id="IPR024909">
    <property type="entry name" value="Cys-tRNA/MSH_ligase"/>
</dbReference>
<evidence type="ECO:0000256" key="3">
    <source>
        <dbReference type="ARBA" id="ARBA00022490"/>
    </source>
</evidence>
<dbReference type="GO" id="GO:0005524">
    <property type="term" value="F:ATP binding"/>
    <property type="evidence" value="ECO:0007669"/>
    <property type="project" value="UniProtKB-UniRule"/>
</dbReference>
<evidence type="ECO:0000256" key="10">
    <source>
        <dbReference type="ARBA" id="ARBA00023146"/>
    </source>
</evidence>
<keyword evidence="5 12" id="KW-0479">Metal-binding</keyword>
<dbReference type="Gene3D" id="3.40.50.620">
    <property type="entry name" value="HUPs"/>
    <property type="match status" value="1"/>
</dbReference>
<keyword evidence="9 12" id="KW-0648">Protein biosynthesis</keyword>
<feature type="binding site" evidence="12">
    <location>
        <position position="208"/>
    </location>
    <ligand>
        <name>Zn(2+)</name>
        <dbReference type="ChEBI" id="CHEBI:29105"/>
    </ligand>
</feature>
<feature type="binding site" evidence="12">
    <location>
        <position position="237"/>
    </location>
    <ligand>
        <name>Zn(2+)</name>
        <dbReference type="ChEBI" id="CHEBI:29105"/>
    </ligand>
</feature>
<feature type="domain" description="Cysteinyl-tRNA synthetase class Ia DALR" evidence="14">
    <location>
        <begin position="356"/>
        <end position="411"/>
    </location>
</feature>
<keyword evidence="6 12" id="KW-0547">Nucleotide-binding</keyword>
<dbReference type="HAMAP" id="MF_00041">
    <property type="entry name" value="Cys_tRNA_synth"/>
    <property type="match status" value="1"/>
</dbReference>
<dbReference type="Pfam" id="PF09190">
    <property type="entry name" value="DALR_2"/>
    <property type="match status" value="1"/>
</dbReference>
<gene>
    <name evidence="12" type="primary">cysS</name>
    <name evidence="15" type="ORF">ENT99_01285</name>
    <name evidence="16" type="ORF">ENU64_07495</name>
</gene>
<feature type="binding site" evidence="12">
    <location>
        <position position="269"/>
    </location>
    <ligand>
        <name>ATP</name>
        <dbReference type="ChEBI" id="CHEBI:30616"/>
    </ligand>
</feature>
<keyword evidence="7 12" id="KW-0862">Zinc</keyword>
<comment type="cofactor">
    <cofactor evidence="12">
        <name>Zn(2+)</name>
        <dbReference type="ChEBI" id="CHEBI:29105"/>
    </cofactor>
    <text evidence="12">Binds 1 zinc ion per subunit.</text>
</comment>
<dbReference type="GO" id="GO:0005737">
    <property type="term" value="C:cytoplasm"/>
    <property type="evidence" value="ECO:0007669"/>
    <property type="project" value="UniProtKB-SubCell"/>
</dbReference>
<dbReference type="InterPro" id="IPR015273">
    <property type="entry name" value="Cys-tRNA-synt_Ia_DALR"/>
</dbReference>
<dbReference type="InterPro" id="IPR009080">
    <property type="entry name" value="tRNAsynth_Ia_anticodon-bd"/>
</dbReference>
<evidence type="ECO:0000256" key="11">
    <source>
        <dbReference type="ARBA" id="ARBA00047398"/>
    </source>
</evidence>
<comment type="similarity">
    <text evidence="2 12">Belongs to the class-I aminoacyl-tRNA synthetase family.</text>
</comment>
<evidence type="ECO:0000256" key="12">
    <source>
        <dbReference type="HAMAP-Rule" id="MF_00041"/>
    </source>
</evidence>
<dbReference type="EC" id="6.1.1.16" evidence="12"/>
<dbReference type="CDD" id="cd00672">
    <property type="entry name" value="CysRS_core"/>
    <property type="match status" value="1"/>
</dbReference>
<dbReference type="Gene3D" id="1.20.120.1910">
    <property type="entry name" value="Cysteine-tRNA ligase, C-terminal anti-codon recognition domain"/>
    <property type="match status" value="1"/>
</dbReference>